<comment type="caution">
    <text evidence="4">The sequence shown here is derived from an EMBL/GenBank/DDBJ whole genome shotgun (WGS) entry which is preliminary data.</text>
</comment>
<dbReference type="Pfam" id="PF00583">
    <property type="entry name" value="Acetyltransf_1"/>
    <property type="match status" value="1"/>
</dbReference>
<keyword evidence="2" id="KW-0012">Acyltransferase</keyword>
<dbReference type="PANTHER" id="PTHR42919:SF8">
    <property type="entry name" value="N-ALPHA-ACETYLTRANSFERASE 50"/>
    <property type="match status" value="1"/>
</dbReference>
<gene>
    <name evidence="4" type="ORF">H8B19_18075</name>
</gene>
<dbReference type="CDD" id="cd04301">
    <property type="entry name" value="NAT_SF"/>
    <property type="match status" value="1"/>
</dbReference>
<evidence type="ECO:0000313" key="4">
    <source>
        <dbReference type="EMBL" id="MBC3767790.1"/>
    </source>
</evidence>
<reference evidence="4" key="2">
    <citation type="submission" date="2020-08" db="EMBL/GenBank/DDBJ databases">
        <authorList>
            <person name="Lai Q."/>
        </authorList>
    </citation>
    <scope>NUCLEOTIDE SEQUENCE</scope>
    <source>
        <strain evidence="4">S27-2</strain>
    </source>
</reference>
<evidence type="ECO:0000256" key="2">
    <source>
        <dbReference type="ARBA" id="ARBA00023315"/>
    </source>
</evidence>
<dbReference type="RefSeq" id="WP_186508426.1">
    <property type="nucleotide sequence ID" value="NZ_JACNEP010000025.1"/>
</dbReference>
<keyword evidence="5" id="KW-1185">Reference proteome</keyword>
<keyword evidence="1" id="KW-0808">Transferase</keyword>
<dbReference type="Pfam" id="PF11814">
    <property type="entry name" value="DUF3335"/>
    <property type="match status" value="1"/>
</dbReference>
<dbReference type="SUPFAM" id="SSF55729">
    <property type="entry name" value="Acyl-CoA N-acyltransferases (Nat)"/>
    <property type="match status" value="1"/>
</dbReference>
<sequence length="367" mass="42046">MKTFQIEKAGKQHLEQLVLLEQQCFTVDRLSRRSLRRFLTSEKAVFLVATYSGKCVGYVLVIFHQGTQLARLYSIAVDEAFRRQGCGATLMQSAESAAQEREAFYIRLEVAQNNQSAIDFYRYFGYRKFGLINDYYEDHSDALRMQKRIRRAKSTAVKTMLPWYRQQTPFTCGPASLMMAMSGLQKQYIAQISDELQIWREATTIFMTSGHGGCHPVGLAIAAHNRGFKSEIWINQQGPLFIDGVRDADKKQIIEQVHNDFVADAKRLKIPFHNQNIDQATLADACDKGFVPIILISTYRMDRKKAPHWVAVTGYDEGCFYVHDPDPDEKHQDVLDCQFLPIARQDFDRMSIFGSSRLRTAIILSSK</sequence>
<protein>
    <submittedName>
        <fullName evidence="4">GNAT family N-acetyltransferase/peptidase C39 family protein</fullName>
    </submittedName>
</protein>
<organism evidence="4 5">
    <name type="scientific">Neptunicella marina</name>
    <dbReference type="NCBI Taxonomy" id="2125989"/>
    <lineage>
        <taxon>Bacteria</taxon>
        <taxon>Pseudomonadati</taxon>
        <taxon>Pseudomonadota</taxon>
        <taxon>Gammaproteobacteria</taxon>
        <taxon>Alteromonadales</taxon>
        <taxon>Alteromonadaceae</taxon>
        <taxon>Neptunicella</taxon>
    </lineage>
</organism>
<accession>A0A8J6J0F0</accession>
<dbReference type="EMBL" id="JACNEP010000025">
    <property type="protein sequence ID" value="MBC3767790.1"/>
    <property type="molecule type" value="Genomic_DNA"/>
</dbReference>
<reference evidence="4" key="1">
    <citation type="journal article" date="2018" name="Int. J. Syst. Evol. Microbiol.">
        <title>Neptunicella marina gen. nov., sp. nov., isolated from surface seawater.</title>
        <authorList>
            <person name="Liu X."/>
            <person name="Lai Q."/>
            <person name="Du Y."/>
            <person name="Zhang X."/>
            <person name="Liu Z."/>
            <person name="Sun F."/>
            <person name="Shao Z."/>
        </authorList>
    </citation>
    <scope>NUCLEOTIDE SEQUENCE</scope>
    <source>
        <strain evidence="4">S27-2</strain>
    </source>
</reference>
<dbReference type="Gene3D" id="3.90.70.10">
    <property type="entry name" value="Cysteine proteinases"/>
    <property type="match status" value="1"/>
</dbReference>
<feature type="domain" description="N-acetyltransferase" evidence="3">
    <location>
        <begin position="4"/>
        <end position="150"/>
    </location>
</feature>
<dbReference type="InterPro" id="IPR000182">
    <property type="entry name" value="GNAT_dom"/>
</dbReference>
<proteinExistence type="predicted"/>
<dbReference type="PANTHER" id="PTHR42919">
    <property type="entry name" value="N-ALPHA-ACETYLTRANSFERASE"/>
    <property type="match status" value="1"/>
</dbReference>
<dbReference type="InterPro" id="IPR016181">
    <property type="entry name" value="Acyl_CoA_acyltransferase"/>
</dbReference>
<name>A0A8J6J0F0_9ALTE</name>
<evidence type="ECO:0000259" key="3">
    <source>
        <dbReference type="PROSITE" id="PS51186"/>
    </source>
</evidence>
<evidence type="ECO:0000256" key="1">
    <source>
        <dbReference type="ARBA" id="ARBA00022679"/>
    </source>
</evidence>
<dbReference type="Proteomes" id="UP000601768">
    <property type="component" value="Unassembled WGS sequence"/>
</dbReference>
<dbReference type="InterPro" id="IPR051556">
    <property type="entry name" value="N-term/lysine_N-AcTrnsfr"/>
</dbReference>
<dbReference type="AlphaFoldDB" id="A0A8J6J0F0"/>
<dbReference type="PROSITE" id="PS51186">
    <property type="entry name" value="GNAT"/>
    <property type="match status" value="1"/>
</dbReference>
<dbReference type="InterPro" id="IPR021770">
    <property type="entry name" value="DUF3335"/>
</dbReference>
<evidence type="ECO:0000313" key="5">
    <source>
        <dbReference type="Proteomes" id="UP000601768"/>
    </source>
</evidence>
<dbReference type="Gene3D" id="3.40.630.30">
    <property type="match status" value="1"/>
</dbReference>
<dbReference type="GO" id="GO:0016747">
    <property type="term" value="F:acyltransferase activity, transferring groups other than amino-acyl groups"/>
    <property type="evidence" value="ECO:0007669"/>
    <property type="project" value="InterPro"/>
</dbReference>